<comment type="catalytic activity">
    <reaction evidence="3">
        <text>thiosulfate + hydrogen cyanide = thiocyanate + sulfite + 2 H(+)</text>
        <dbReference type="Rhea" id="RHEA:16881"/>
        <dbReference type="ChEBI" id="CHEBI:15378"/>
        <dbReference type="ChEBI" id="CHEBI:17359"/>
        <dbReference type="ChEBI" id="CHEBI:18022"/>
        <dbReference type="ChEBI" id="CHEBI:18407"/>
        <dbReference type="ChEBI" id="CHEBI:33542"/>
        <dbReference type="EC" id="2.8.1.1"/>
    </reaction>
</comment>
<proteinExistence type="inferred from homology"/>
<dbReference type="InterPro" id="IPR036873">
    <property type="entry name" value="Rhodanese-like_dom_sf"/>
</dbReference>
<gene>
    <name evidence="3" type="primary">glpE</name>
    <name evidence="5" type="ORF">CWI78_05775</name>
</gene>
<dbReference type="NCBIfam" id="NF001195">
    <property type="entry name" value="PRK00162.1"/>
    <property type="match status" value="1"/>
</dbReference>
<comment type="function">
    <text evidence="3">Transferase that catalyzes the transfer of sulfur from thiosulfate to thiophilic acceptors such as cyanide or dithiols. May function in a CysM-independent thiosulfate assimilation pathway by catalyzing the conversion of thiosulfate to sulfite, which can then be used for L-cysteine biosynthesis.</text>
</comment>
<evidence type="ECO:0000256" key="1">
    <source>
        <dbReference type="ARBA" id="ARBA00022490"/>
    </source>
</evidence>
<evidence type="ECO:0000256" key="2">
    <source>
        <dbReference type="ARBA" id="ARBA00022679"/>
    </source>
</evidence>
<dbReference type="GO" id="GO:0004792">
    <property type="term" value="F:thiosulfate-cyanide sulfurtransferase activity"/>
    <property type="evidence" value="ECO:0007669"/>
    <property type="project" value="UniProtKB-UniRule"/>
</dbReference>
<dbReference type="HAMAP" id="MF_01009">
    <property type="entry name" value="Thiosulf_sulfurtr"/>
    <property type="match status" value="1"/>
</dbReference>
<reference evidence="6" key="1">
    <citation type="journal article" date="2018" name="Front. Microbiol.">
        <title>Genome-Based Analysis Reveals the Taxonomy and Diversity of the Family Idiomarinaceae.</title>
        <authorList>
            <person name="Liu Y."/>
            <person name="Lai Q."/>
            <person name="Shao Z."/>
        </authorList>
    </citation>
    <scope>NUCLEOTIDE SEQUENCE [LARGE SCALE GENOMIC DNA]</scope>
    <source>
        <strain evidence="6">R22</strain>
    </source>
</reference>
<accession>A0A432YZS3</accession>
<dbReference type="CDD" id="cd01444">
    <property type="entry name" value="GlpE_ST"/>
    <property type="match status" value="1"/>
</dbReference>
<dbReference type="InterPro" id="IPR023695">
    <property type="entry name" value="Thiosulf_sulfurTrfase"/>
</dbReference>
<dbReference type="RefSeq" id="WP_126781148.1">
    <property type="nucleotide sequence ID" value="NZ_PIQC01000004.1"/>
</dbReference>
<evidence type="ECO:0000256" key="3">
    <source>
        <dbReference type="HAMAP-Rule" id="MF_01009"/>
    </source>
</evidence>
<keyword evidence="6" id="KW-1185">Reference proteome</keyword>
<dbReference type="GO" id="GO:0103041">
    <property type="term" value="F:thiosulfate-thioredoxin sulfurtransferase activity"/>
    <property type="evidence" value="ECO:0007669"/>
    <property type="project" value="RHEA"/>
</dbReference>
<evidence type="ECO:0000313" key="5">
    <source>
        <dbReference type="EMBL" id="RUO69424.1"/>
    </source>
</evidence>
<dbReference type="PANTHER" id="PTHR43031">
    <property type="entry name" value="FAD-DEPENDENT OXIDOREDUCTASE"/>
    <property type="match status" value="1"/>
</dbReference>
<dbReference type="EC" id="2.8.1.1" evidence="3"/>
<comment type="catalytic activity">
    <reaction evidence="3">
        <text>thiosulfate + [thioredoxin]-dithiol = [thioredoxin]-disulfide + hydrogen sulfide + sulfite + 2 H(+)</text>
        <dbReference type="Rhea" id="RHEA:83859"/>
        <dbReference type="Rhea" id="RHEA-COMP:10698"/>
        <dbReference type="Rhea" id="RHEA-COMP:10700"/>
        <dbReference type="ChEBI" id="CHEBI:15378"/>
        <dbReference type="ChEBI" id="CHEBI:17359"/>
        <dbReference type="ChEBI" id="CHEBI:29919"/>
        <dbReference type="ChEBI" id="CHEBI:29950"/>
        <dbReference type="ChEBI" id="CHEBI:33542"/>
        <dbReference type="ChEBI" id="CHEBI:50058"/>
    </reaction>
</comment>
<keyword evidence="1 3" id="KW-0963">Cytoplasm</keyword>
<dbReference type="Pfam" id="PF00581">
    <property type="entry name" value="Rhodanese"/>
    <property type="match status" value="1"/>
</dbReference>
<dbReference type="GO" id="GO:0005737">
    <property type="term" value="C:cytoplasm"/>
    <property type="evidence" value="ECO:0007669"/>
    <property type="project" value="UniProtKB-SubCell"/>
</dbReference>
<comment type="caution">
    <text evidence="5">The sequence shown here is derived from an EMBL/GenBank/DDBJ whole genome shotgun (WGS) entry which is preliminary data.</text>
</comment>
<keyword evidence="2 3" id="KW-0808">Transferase</keyword>
<protein>
    <recommendedName>
        <fullName evidence="3">Thiosulfate sulfurtransferase GlpE</fullName>
        <ecNumber evidence="3">2.8.1.1</ecNumber>
    </recommendedName>
</protein>
<name>A0A432YZS3_9GAMM</name>
<dbReference type="PANTHER" id="PTHR43031:SF6">
    <property type="entry name" value="THIOSULFATE SULFURTRANSFERASE GLPE"/>
    <property type="match status" value="1"/>
</dbReference>
<comment type="subcellular location">
    <subcellularLocation>
        <location evidence="3">Cytoplasm</location>
    </subcellularLocation>
</comment>
<dbReference type="Proteomes" id="UP000288058">
    <property type="component" value="Unassembled WGS sequence"/>
</dbReference>
<dbReference type="SUPFAM" id="SSF52821">
    <property type="entry name" value="Rhodanese/Cell cycle control phosphatase"/>
    <property type="match status" value="1"/>
</dbReference>
<sequence>MSNYQLMELPIAVEHWQNGEAVFVDIRDPQSFAAGHIPGSQHLDNSNLPQFLSSVDKNQKVIVVCYHGISSQGAADYIAGNGFTDVHSMDGGYTAWSMSFPEHTDRS</sequence>
<evidence type="ECO:0000313" key="6">
    <source>
        <dbReference type="Proteomes" id="UP000288058"/>
    </source>
</evidence>
<dbReference type="PROSITE" id="PS50206">
    <property type="entry name" value="RHODANESE_3"/>
    <property type="match status" value="1"/>
</dbReference>
<dbReference type="InterPro" id="IPR001763">
    <property type="entry name" value="Rhodanese-like_dom"/>
</dbReference>
<dbReference type="SMART" id="SM00450">
    <property type="entry name" value="RHOD"/>
    <property type="match status" value="1"/>
</dbReference>
<dbReference type="OrthoDB" id="9811849at2"/>
<evidence type="ECO:0000259" key="4">
    <source>
        <dbReference type="PROSITE" id="PS50206"/>
    </source>
</evidence>
<organism evidence="5 6">
    <name type="scientific">Idiomarina ramblicola</name>
    <dbReference type="NCBI Taxonomy" id="263724"/>
    <lineage>
        <taxon>Bacteria</taxon>
        <taxon>Pseudomonadati</taxon>
        <taxon>Pseudomonadota</taxon>
        <taxon>Gammaproteobacteria</taxon>
        <taxon>Alteromonadales</taxon>
        <taxon>Idiomarinaceae</taxon>
        <taxon>Idiomarina</taxon>
    </lineage>
</organism>
<comment type="similarity">
    <text evidence="3">Belongs to the GlpE family.</text>
</comment>
<dbReference type="Gene3D" id="3.40.250.10">
    <property type="entry name" value="Rhodanese-like domain"/>
    <property type="match status" value="1"/>
</dbReference>
<feature type="domain" description="Rhodanese" evidence="4">
    <location>
        <begin position="17"/>
        <end position="105"/>
    </location>
</feature>
<dbReference type="InterPro" id="IPR050229">
    <property type="entry name" value="GlpE_sulfurtransferase"/>
</dbReference>
<dbReference type="EMBL" id="PIQC01000004">
    <property type="protein sequence ID" value="RUO69424.1"/>
    <property type="molecule type" value="Genomic_DNA"/>
</dbReference>
<dbReference type="AlphaFoldDB" id="A0A432YZS3"/>
<feature type="active site" description="Cysteine persulfide intermediate" evidence="3">
    <location>
        <position position="65"/>
    </location>
</feature>